<dbReference type="AlphaFoldDB" id="A0A7W2AIX9"/>
<name>A0A7W2AIX9_9BACL</name>
<sequence>MANELNDKKNPLSPVSYKVLYGVLEEKIPQLEIVQKDGNVLFAKNLYRLCEEVVKKLCPKLSNQLFAEMHMDETAILMNPKSPDILSRI</sequence>
<dbReference type="EMBL" id="JACEIP010000031">
    <property type="protein sequence ID" value="MBA4544216.1"/>
    <property type="molecule type" value="Genomic_DNA"/>
</dbReference>
<dbReference type="RefSeq" id="WP_181735448.1">
    <property type="nucleotide sequence ID" value="NZ_JACEIP010000031.1"/>
</dbReference>
<evidence type="ECO:0000313" key="1">
    <source>
        <dbReference type="EMBL" id="MBA4544216.1"/>
    </source>
</evidence>
<protein>
    <submittedName>
        <fullName evidence="1">Uncharacterized protein</fullName>
    </submittedName>
</protein>
<gene>
    <name evidence="1" type="ORF">H1164_15250</name>
</gene>
<comment type="caution">
    <text evidence="1">The sequence shown here is derived from an EMBL/GenBank/DDBJ whole genome shotgun (WGS) entry which is preliminary data.</text>
</comment>
<organism evidence="1 2">
    <name type="scientific">Thermoactinomyces daqus</name>
    <dbReference type="NCBI Taxonomy" id="1329516"/>
    <lineage>
        <taxon>Bacteria</taxon>
        <taxon>Bacillati</taxon>
        <taxon>Bacillota</taxon>
        <taxon>Bacilli</taxon>
        <taxon>Bacillales</taxon>
        <taxon>Thermoactinomycetaceae</taxon>
        <taxon>Thermoactinomyces</taxon>
    </lineage>
</organism>
<reference evidence="1 2" key="1">
    <citation type="submission" date="2020-07" db="EMBL/GenBank/DDBJ databases">
        <authorList>
            <person name="Feng H."/>
        </authorList>
    </citation>
    <scope>NUCLEOTIDE SEQUENCE [LARGE SCALE GENOMIC DNA]</scope>
    <source>
        <strain evidence="2">s-11</strain>
    </source>
</reference>
<dbReference type="Proteomes" id="UP000530514">
    <property type="component" value="Unassembled WGS sequence"/>
</dbReference>
<keyword evidence="2" id="KW-1185">Reference proteome</keyword>
<accession>A0A7W2AIX9</accession>
<proteinExistence type="predicted"/>
<evidence type="ECO:0000313" key="2">
    <source>
        <dbReference type="Proteomes" id="UP000530514"/>
    </source>
</evidence>